<reference evidence="3 4" key="1">
    <citation type="submission" date="2018-08" db="EMBL/GenBank/DDBJ databases">
        <title>A genome reference for cultivated species of the human gut microbiota.</title>
        <authorList>
            <person name="Zou Y."/>
            <person name="Xue W."/>
            <person name="Luo G."/>
        </authorList>
    </citation>
    <scope>NUCLEOTIDE SEQUENCE [LARGE SCALE GENOMIC DNA]</scope>
    <source>
        <strain evidence="3 4">AM16-11</strain>
    </source>
</reference>
<organism evidence="3 4">
    <name type="scientific">Agathobacter rectalis</name>
    <dbReference type="NCBI Taxonomy" id="39491"/>
    <lineage>
        <taxon>Bacteria</taxon>
        <taxon>Bacillati</taxon>
        <taxon>Bacillota</taxon>
        <taxon>Clostridia</taxon>
        <taxon>Lachnospirales</taxon>
        <taxon>Lachnospiraceae</taxon>
        <taxon>Agathobacter</taxon>
    </lineage>
</organism>
<evidence type="ECO:0000313" key="3">
    <source>
        <dbReference type="EMBL" id="RHI25839.1"/>
    </source>
</evidence>
<feature type="compositionally biased region" description="Low complexity" evidence="2">
    <location>
        <begin position="952"/>
        <end position="963"/>
    </location>
</feature>
<dbReference type="SUPFAM" id="SSF158634">
    <property type="entry name" value="RPA2825-like"/>
    <property type="match status" value="1"/>
</dbReference>
<feature type="coiled-coil region" evidence="1">
    <location>
        <begin position="1356"/>
        <end position="1405"/>
    </location>
</feature>
<feature type="coiled-coil region" evidence="1">
    <location>
        <begin position="1293"/>
        <end position="1320"/>
    </location>
</feature>
<feature type="compositionally biased region" description="Polar residues" evidence="2">
    <location>
        <begin position="929"/>
        <end position="940"/>
    </location>
</feature>
<dbReference type="EMBL" id="QRKN01000001">
    <property type="protein sequence ID" value="RHI25839.1"/>
    <property type="molecule type" value="Genomic_DNA"/>
</dbReference>
<dbReference type="Proteomes" id="UP000285865">
    <property type="component" value="Unassembled WGS sequence"/>
</dbReference>
<name>A0A414ZRG6_9FIRM</name>
<gene>
    <name evidence="3" type="ORF">DW172_03940</name>
</gene>
<protein>
    <submittedName>
        <fullName evidence="3">Uncharacterized protein</fullName>
    </submittedName>
</protein>
<accession>A0A414ZRG6</accession>
<evidence type="ECO:0000313" key="4">
    <source>
        <dbReference type="Proteomes" id="UP000285865"/>
    </source>
</evidence>
<feature type="region of interest" description="Disordered" evidence="2">
    <location>
        <begin position="929"/>
        <end position="969"/>
    </location>
</feature>
<feature type="coiled-coil region" evidence="1">
    <location>
        <begin position="143"/>
        <end position="177"/>
    </location>
</feature>
<evidence type="ECO:0000256" key="2">
    <source>
        <dbReference type="SAM" id="MobiDB-lite"/>
    </source>
</evidence>
<feature type="compositionally biased region" description="Low complexity" evidence="2">
    <location>
        <begin position="1528"/>
        <end position="1566"/>
    </location>
</feature>
<comment type="caution">
    <text evidence="3">The sequence shown here is derived from an EMBL/GenBank/DDBJ whole genome shotgun (WGS) entry which is preliminary data.</text>
</comment>
<feature type="coiled-coil region" evidence="1">
    <location>
        <begin position="437"/>
        <end position="464"/>
    </location>
</feature>
<sequence length="1756" mass="193906">MALVTKGIELAASAIDHLVNKSKYAAEAMEEAQQEITDSQNKLKEVSDTVSENKDRFLELAQGVDQFSNNVSLSKDDYQEYLDISNKLADIAPDLVTGYDEQGNALLAIGSNAEDTSKKLQDIIDKQQTIANQKLVDNLPKIADGIYNEVEDAKTEIDSLQGQLEDAKNTSKNLNIDIKGSHGRIDFKDNDYEKYGKGMEKALKSAGIDYEKVAGGGLYETSIQLKSASKEQLEQAQKFYDTWLDQENTFNQASINGLEKSIAQKQGMLKQYYAKIIPNLQQWAKQTPEYEGLGQDSANIVDKLIPQINWDSLKDQPVNDSDYTQYIENHIIKPLMSITDEHKDEINSMFQKLLSFDDGDLNVLDFAKQLQEKLNDYGIKIDITPIIANEQNAKKTLSKSLDKISGTSWKDQQKLNEYTKDFNTSQIEAWNSATIGAKSADEAIQAYEQSIQQAQTDTEELGNTLADINKTKSGIGGLFDKYEQNEGYLSQDEVASILEENPEYVEYLIKVGDQYKLNEQALNDWNEANKEQKDYINNQMGGNNYLENYSSLLDNIKSSKSHVNGGVGNTGIGEQLDDLISKNKKWNESLKNGEISASKYFSNISNSITDSGLEEALHSLNGQFDDTTDYIEETVSALSTEISDALVQSSKRFIKGETDVSDYVSELKEGTEAQKKLLAATYDLETGEDGYAKAQDGASDSVKEAVENYNQLVDAQTSLSNSQNFVDVLSQNADFLSSYTDTAGNLLDSVMDDSRFSNYINSMSQSIVDFANTSSENMAATAQWLSDTAGISVDEASSLIAQGGESVQGAVGASLSGVQSMTSFAMSNVSGSITNASQAIGNVLSSLGSMISNFKYKITATPKITGNFGLHKDKNGIPDGLTLPTFGFDIKGSGGGSVKNFASSLKSAGSYFSNLGNQQAAAQAMNINSYKPKGTTSGAKTSKYRPTYTAPSSSKSGSGSGSSQEPQEKDYNWIETLISRVERNITNLGKTVSATYKTWSTRNNALAQELNAVNGEISTQQAAYNKYMQLANSVGLSENYASLVRNGTLDVSTIADDDLNDKIEKYQNYYNKALEASDAVQDLQDKLAELAKTRFDNVNSEYEAQLKQIDHSINMYDKMIDTAETQGYIASQKYYNALISTEGSNISKLQLQYSSLTSARNEAMKAGNIAEYSEEWYSMTDSINSVEEAIQDANKSLIEYKNNLRQVNWDFFDKQEDYISKLQDESDWLIDLITTENKLFNSDNGKITSSGKAVEGLHAINYNAYMTQADDYAKEIKKIDAEIANDPANTTLIERRQELLEQQRDMIKSAEDEKSAIKDLVSDGYDALSEALKKIADNYLDTLNAQKELYDYAKTIREQTKAVAQYEKQLEAIKNDTSEETKAQIQQIKVKLEDAKQDLADSEYNQWISDQQNIIDTFESDLEDWINSRLDDLDELVQNVIDQTNTSASEINDVIEKEAGDVGYTVSDAISKVMDVDSTNGTNMVNFYDKTFPNEMTTTRNSIDAIKNLLQAMKDAADKKAQEEIKKQQAAQQAISKPASSSSSSSSSSSNSNSSNNSGSSSSSSGWGSWFVHKADSYPKSKLRINSSIVDRLKLHNFDSSQSARVGYYKAMGGSGTYVGSASQNSWMISEMKKHGFKQGGTIGKLIRSTGEDGFVLARTGEEILSKEKIIMLKDALQYIPQNYNIASTSLPKFTQKASNSSVDVKVDFGGITMNGVNNPEEFVTELQKSKRFEKIVQSITVDTAMGKNSLGKYRF</sequence>
<evidence type="ECO:0000256" key="1">
    <source>
        <dbReference type="SAM" id="Coils"/>
    </source>
</evidence>
<keyword evidence="1" id="KW-0175">Coiled coil</keyword>
<proteinExistence type="predicted"/>
<feature type="region of interest" description="Disordered" evidence="2">
    <location>
        <begin position="1520"/>
        <end position="1566"/>
    </location>
</feature>
<feature type="coiled-coil region" evidence="1">
    <location>
        <begin position="1066"/>
        <end position="1093"/>
    </location>
</feature>